<dbReference type="PRINTS" id="PR01438">
    <property type="entry name" value="UNVRSLSTRESS"/>
</dbReference>
<evidence type="ECO:0000259" key="3">
    <source>
        <dbReference type="Pfam" id="PF00582"/>
    </source>
</evidence>
<protein>
    <recommendedName>
        <fullName evidence="2">Universal stress protein</fullName>
    </recommendedName>
</protein>
<organism evidence="4 5">
    <name type="scientific">Planococcus shixiaomingii</name>
    <dbReference type="NCBI Taxonomy" id="3058393"/>
    <lineage>
        <taxon>Bacteria</taxon>
        <taxon>Bacillati</taxon>
        <taxon>Bacillota</taxon>
        <taxon>Bacilli</taxon>
        <taxon>Bacillales</taxon>
        <taxon>Caryophanaceae</taxon>
        <taxon>Planococcus</taxon>
    </lineage>
</organism>
<sequence>MTFVYKQILVAVDGSGEAEWAFEKSIEIAKRNNAALNLIHVIDVRSYTTMTKRTPDIDDEVFDQGKELLDRYKKKAEAAGVTEVNAIVAPGSPKTTISREYAKRVKADLIVCGAHGLNAVEHFLMGSVSEHIVRSSPCDVLVVRKNEPEKAENQIE</sequence>
<dbReference type="Gene3D" id="3.40.50.620">
    <property type="entry name" value="HUPs"/>
    <property type="match status" value="1"/>
</dbReference>
<dbReference type="EMBL" id="JAUJWV010000001">
    <property type="protein sequence ID" value="MDN7242202.1"/>
    <property type="molecule type" value="Genomic_DNA"/>
</dbReference>
<dbReference type="PANTHER" id="PTHR46268:SF6">
    <property type="entry name" value="UNIVERSAL STRESS PROTEIN UP12"/>
    <property type="match status" value="1"/>
</dbReference>
<keyword evidence="5" id="KW-1185">Reference proteome</keyword>
<dbReference type="SUPFAM" id="SSF52402">
    <property type="entry name" value="Adenine nucleotide alpha hydrolases-like"/>
    <property type="match status" value="1"/>
</dbReference>
<evidence type="ECO:0000256" key="1">
    <source>
        <dbReference type="ARBA" id="ARBA00008791"/>
    </source>
</evidence>
<reference evidence="4 5" key="1">
    <citation type="submission" date="2023-06" db="EMBL/GenBank/DDBJ databases">
        <title>Novel species in genus Planococcus.</title>
        <authorList>
            <person name="Ning S."/>
        </authorList>
    </citation>
    <scope>NUCLEOTIDE SEQUENCE [LARGE SCALE GENOMIC DNA]</scope>
    <source>
        <strain evidence="4 5">N028</strain>
    </source>
</reference>
<dbReference type="InterPro" id="IPR006016">
    <property type="entry name" value="UspA"/>
</dbReference>
<evidence type="ECO:0000313" key="4">
    <source>
        <dbReference type="EMBL" id="MDN7242202.1"/>
    </source>
</evidence>
<dbReference type="CDD" id="cd00293">
    <property type="entry name" value="USP-like"/>
    <property type="match status" value="1"/>
</dbReference>
<keyword evidence="2" id="KW-0963">Cytoplasm</keyword>
<evidence type="ECO:0000256" key="2">
    <source>
        <dbReference type="PIRNR" id="PIRNR006276"/>
    </source>
</evidence>
<comment type="caution">
    <text evidence="4">The sequence shown here is derived from an EMBL/GenBank/DDBJ whole genome shotgun (WGS) entry which is preliminary data.</text>
</comment>
<gene>
    <name evidence="4" type="ORF">QWY14_10350</name>
</gene>
<accession>A0ABT8N2T0</accession>
<name>A0ABT8N2T0_9BACL</name>
<evidence type="ECO:0000313" key="5">
    <source>
        <dbReference type="Proteomes" id="UP001172055"/>
    </source>
</evidence>
<feature type="domain" description="UspA" evidence="3">
    <location>
        <begin position="5"/>
        <end position="144"/>
    </location>
</feature>
<proteinExistence type="inferred from homology"/>
<comment type="subcellular location">
    <subcellularLocation>
        <location evidence="2">Cytoplasm</location>
    </subcellularLocation>
</comment>
<dbReference type="InterPro" id="IPR006015">
    <property type="entry name" value="Universal_stress_UspA"/>
</dbReference>
<dbReference type="InterPro" id="IPR014729">
    <property type="entry name" value="Rossmann-like_a/b/a_fold"/>
</dbReference>
<comment type="similarity">
    <text evidence="1 2">Belongs to the universal stress protein A family.</text>
</comment>
<dbReference type="Pfam" id="PF00582">
    <property type="entry name" value="Usp"/>
    <property type="match status" value="1"/>
</dbReference>
<dbReference type="PIRSF" id="PIRSF006276">
    <property type="entry name" value="UspA"/>
    <property type="match status" value="1"/>
</dbReference>
<dbReference type="RefSeq" id="WP_301723708.1">
    <property type="nucleotide sequence ID" value="NZ_JAUJWV010000001.1"/>
</dbReference>
<dbReference type="PANTHER" id="PTHR46268">
    <property type="entry name" value="STRESS RESPONSE PROTEIN NHAX"/>
    <property type="match status" value="1"/>
</dbReference>
<dbReference type="Proteomes" id="UP001172055">
    <property type="component" value="Unassembled WGS sequence"/>
</dbReference>